<keyword evidence="11 14" id="KW-0472">Membrane</keyword>
<keyword evidence="19" id="KW-1185">Reference proteome</keyword>
<evidence type="ECO:0000256" key="1">
    <source>
        <dbReference type="ARBA" id="ARBA00004571"/>
    </source>
</evidence>
<evidence type="ECO:0000256" key="8">
    <source>
        <dbReference type="ARBA" id="ARBA00023004"/>
    </source>
</evidence>
<accession>A0ABS9KPK7</accession>
<evidence type="ECO:0000256" key="3">
    <source>
        <dbReference type="ARBA" id="ARBA00022448"/>
    </source>
</evidence>
<proteinExistence type="inferred from homology"/>
<dbReference type="NCBIfam" id="TIGR01783">
    <property type="entry name" value="TonB-siderophor"/>
    <property type="match status" value="1"/>
</dbReference>
<dbReference type="PANTHER" id="PTHR32552:SF68">
    <property type="entry name" value="FERRICHROME OUTER MEMBRANE TRANSPORTER_PHAGE RECEPTOR"/>
    <property type="match status" value="1"/>
</dbReference>
<evidence type="ECO:0000256" key="2">
    <source>
        <dbReference type="ARBA" id="ARBA00009810"/>
    </source>
</evidence>
<evidence type="ECO:0000256" key="4">
    <source>
        <dbReference type="ARBA" id="ARBA00022452"/>
    </source>
</evidence>
<sequence length="805" mass="89763">MRLPNLTLFKNIMLLPVCMLLFTVELLANEVNSGIHGKVTTSEGQPAANVNVKIKKSVRGTTTGADGSYQIRNLNAGTYELEVSFVGYETFQETVTIADNEQKEVNIQLKLTQGELEEVIVQSQINSYKTNKLSSSLRLRTPVLETPQNIQIVTNKALADQQIISMSDGLVRNVSGAVRLEHWGDMYTNISSRGSQVQAFRNGFNVVSSYWGPLTEDMSFVDHIEFVKGPAGFMLSSGDPSGLYNVVTKRPTGQTKGEVSLTVGSFDLYRTALDLDGKLSKDGKLLYRLNMAAQNKKSHRPNEYNDRYTLAPVISYQLDEQTKLTAEYIYQRANMSNVGSYYVFAPDGYAVYPKEFTMLPAGVPGTKINDHSASVQLDHKFNSDWSFTAQLAYYNYGQEGSSSWPSIVNPDGTMIRNISLWDAKSRMTMGQAFVNGQFQTGRVMHKILGGLDLSNKEYFADWSQSHDLDTAGGEFDPRNPYLGPPNNGYPSFDRSLPIEQRATTAGGLIDQRYSSVYLQDEISFLDNRLRLTIAGRYTNIKQASYGGEPQEAKRFTPRFGLSASIDHETAIYALYDQAFTPQNGRLTSGAKVKPLTGNNIEFGIKRDWANGRWNTTVAVYRILKEHELVADPNSPPNSGFSIELGQKRSQGIEFDLRGTVARGLTLVANYALTESKITELNANNIPGMKVGDYVPSYAKHTANAWLTYKVQDGALKGTGISAGFSYLGDRMTYWETPPAGGAEIPDYFKLDTGLFWEKNNVRVTGNVFNVLNKYLYSGSWYSWLNAYYWQSEAPRSLRLSVAYKF</sequence>
<evidence type="ECO:0000313" key="18">
    <source>
        <dbReference type="EMBL" id="MCG2614269.1"/>
    </source>
</evidence>
<dbReference type="PANTHER" id="PTHR32552">
    <property type="entry name" value="FERRICHROME IRON RECEPTOR-RELATED"/>
    <property type="match status" value="1"/>
</dbReference>
<dbReference type="Pfam" id="PF07715">
    <property type="entry name" value="Plug"/>
    <property type="match status" value="1"/>
</dbReference>
<evidence type="ECO:0000313" key="19">
    <source>
        <dbReference type="Proteomes" id="UP001165367"/>
    </source>
</evidence>
<evidence type="ECO:0000256" key="7">
    <source>
        <dbReference type="ARBA" id="ARBA00022729"/>
    </source>
</evidence>
<keyword evidence="12 18" id="KW-0675">Receptor</keyword>
<dbReference type="SUPFAM" id="SSF49464">
    <property type="entry name" value="Carboxypeptidase regulatory domain-like"/>
    <property type="match status" value="1"/>
</dbReference>
<dbReference type="SUPFAM" id="SSF56935">
    <property type="entry name" value="Porins"/>
    <property type="match status" value="1"/>
</dbReference>
<keyword evidence="9" id="KW-0406">Ion transport</keyword>
<evidence type="ECO:0000259" key="16">
    <source>
        <dbReference type="Pfam" id="PF00593"/>
    </source>
</evidence>
<dbReference type="Pfam" id="PF00593">
    <property type="entry name" value="TonB_dep_Rec_b-barrel"/>
    <property type="match status" value="1"/>
</dbReference>
<evidence type="ECO:0000256" key="13">
    <source>
        <dbReference type="ARBA" id="ARBA00023237"/>
    </source>
</evidence>
<organism evidence="18 19">
    <name type="scientific">Terrimonas ginsenosidimutans</name>
    <dbReference type="NCBI Taxonomy" id="2908004"/>
    <lineage>
        <taxon>Bacteria</taxon>
        <taxon>Pseudomonadati</taxon>
        <taxon>Bacteroidota</taxon>
        <taxon>Chitinophagia</taxon>
        <taxon>Chitinophagales</taxon>
        <taxon>Chitinophagaceae</taxon>
        <taxon>Terrimonas</taxon>
    </lineage>
</organism>
<feature type="domain" description="TonB-dependent receptor-like beta-barrel" evidence="16">
    <location>
        <begin position="344"/>
        <end position="770"/>
    </location>
</feature>
<dbReference type="PROSITE" id="PS01156">
    <property type="entry name" value="TONB_DEPENDENT_REC_2"/>
    <property type="match status" value="1"/>
</dbReference>
<protein>
    <submittedName>
        <fullName evidence="18">TonB-dependent receptor</fullName>
    </submittedName>
</protein>
<evidence type="ECO:0000256" key="9">
    <source>
        <dbReference type="ARBA" id="ARBA00023065"/>
    </source>
</evidence>
<comment type="similarity">
    <text evidence="2 14 15">Belongs to the TonB-dependent receptor family.</text>
</comment>
<comment type="caution">
    <text evidence="18">The sequence shown here is derived from an EMBL/GenBank/DDBJ whole genome shotgun (WGS) entry which is preliminary data.</text>
</comment>
<dbReference type="Pfam" id="PF13715">
    <property type="entry name" value="CarbopepD_reg_2"/>
    <property type="match status" value="1"/>
</dbReference>
<reference evidence="18" key="1">
    <citation type="submission" date="2022-01" db="EMBL/GenBank/DDBJ databases">
        <authorList>
            <person name="Jo J.-H."/>
            <person name="Im W.-T."/>
        </authorList>
    </citation>
    <scope>NUCLEOTIDE SEQUENCE</scope>
    <source>
        <strain evidence="18">NA20</strain>
    </source>
</reference>
<keyword evidence="8" id="KW-0408">Iron</keyword>
<dbReference type="EMBL" id="JAKLTR010000004">
    <property type="protein sequence ID" value="MCG2614269.1"/>
    <property type="molecule type" value="Genomic_DNA"/>
</dbReference>
<dbReference type="InterPro" id="IPR010917">
    <property type="entry name" value="TonB_rcpt_CS"/>
</dbReference>
<evidence type="ECO:0000256" key="14">
    <source>
        <dbReference type="PROSITE-ProRule" id="PRU01360"/>
    </source>
</evidence>
<dbReference type="Proteomes" id="UP001165367">
    <property type="component" value="Unassembled WGS sequence"/>
</dbReference>
<keyword evidence="5" id="KW-0410">Iron transport</keyword>
<dbReference type="CDD" id="cd01347">
    <property type="entry name" value="ligand_gated_channel"/>
    <property type="match status" value="1"/>
</dbReference>
<keyword evidence="13 14" id="KW-0998">Cell outer membrane</keyword>
<dbReference type="InterPro" id="IPR000531">
    <property type="entry name" value="Beta-barrel_TonB"/>
</dbReference>
<dbReference type="Gene3D" id="2.40.170.20">
    <property type="entry name" value="TonB-dependent receptor, beta-barrel domain"/>
    <property type="match status" value="1"/>
</dbReference>
<dbReference type="RefSeq" id="WP_237870534.1">
    <property type="nucleotide sequence ID" value="NZ_JAKLTR010000004.1"/>
</dbReference>
<evidence type="ECO:0000256" key="12">
    <source>
        <dbReference type="ARBA" id="ARBA00023170"/>
    </source>
</evidence>
<evidence type="ECO:0000256" key="15">
    <source>
        <dbReference type="RuleBase" id="RU003357"/>
    </source>
</evidence>
<dbReference type="InterPro" id="IPR010105">
    <property type="entry name" value="TonB_sidphr_rcpt"/>
</dbReference>
<name>A0ABS9KPK7_9BACT</name>
<feature type="domain" description="TonB-dependent receptor plug" evidence="17">
    <location>
        <begin position="143"/>
        <end position="242"/>
    </location>
</feature>
<comment type="subcellular location">
    <subcellularLocation>
        <location evidence="1 14">Cell outer membrane</location>
        <topology evidence="1 14">Multi-pass membrane protein</topology>
    </subcellularLocation>
</comment>
<dbReference type="InterPro" id="IPR012910">
    <property type="entry name" value="Plug_dom"/>
</dbReference>
<dbReference type="InterPro" id="IPR008969">
    <property type="entry name" value="CarboxyPept-like_regulatory"/>
</dbReference>
<dbReference type="Gene3D" id="2.60.40.1120">
    <property type="entry name" value="Carboxypeptidase-like, regulatory domain"/>
    <property type="match status" value="1"/>
</dbReference>
<evidence type="ECO:0000256" key="11">
    <source>
        <dbReference type="ARBA" id="ARBA00023136"/>
    </source>
</evidence>
<keyword evidence="6 14" id="KW-0812">Transmembrane</keyword>
<keyword evidence="4 14" id="KW-1134">Transmembrane beta strand</keyword>
<dbReference type="InterPro" id="IPR036942">
    <property type="entry name" value="Beta-barrel_TonB_sf"/>
</dbReference>
<keyword evidence="10 15" id="KW-0798">TonB box</keyword>
<keyword evidence="7" id="KW-0732">Signal</keyword>
<evidence type="ECO:0000256" key="5">
    <source>
        <dbReference type="ARBA" id="ARBA00022496"/>
    </source>
</evidence>
<keyword evidence="3 14" id="KW-0813">Transport</keyword>
<evidence type="ECO:0000256" key="10">
    <source>
        <dbReference type="ARBA" id="ARBA00023077"/>
    </source>
</evidence>
<evidence type="ECO:0000256" key="6">
    <source>
        <dbReference type="ARBA" id="ARBA00022692"/>
    </source>
</evidence>
<dbReference type="PROSITE" id="PS52016">
    <property type="entry name" value="TONB_DEPENDENT_REC_3"/>
    <property type="match status" value="1"/>
</dbReference>
<gene>
    <name evidence="18" type="ORF">LZZ85_08245</name>
</gene>
<dbReference type="Gene3D" id="2.170.130.10">
    <property type="entry name" value="TonB-dependent receptor, plug domain"/>
    <property type="match status" value="1"/>
</dbReference>
<evidence type="ECO:0000259" key="17">
    <source>
        <dbReference type="Pfam" id="PF07715"/>
    </source>
</evidence>
<dbReference type="InterPro" id="IPR039426">
    <property type="entry name" value="TonB-dep_rcpt-like"/>
</dbReference>
<dbReference type="InterPro" id="IPR037066">
    <property type="entry name" value="Plug_dom_sf"/>
</dbReference>